<feature type="region of interest" description="Disordered" evidence="1">
    <location>
        <begin position="58"/>
        <end position="130"/>
    </location>
</feature>
<gene>
    <name evidence="2" type="ORF">C2845_PM09G10860</name>
</gene>
<protein>
    <submittedName>
        <fullName evidence="2">Uncharacterized protein</fullName>
    </submittedName>
</protein>
<keyword evidence="3" id="KW-1185">Reference proteome</keyword>
<feature type="compositionally biased region" description="Pro residues" evidence="1">
    <location>
        <begin position="79"/>
        <end position="93"/>
    </location>
</feature>
<comment type="caution">
    <text evidence="2">The sequence shown here is derived from an EMBL/GenBank/DDBJ whole genome shotgun (WGS) entry which is preliminary data.</text>
</comment>
<feature type="region of interest" description="Disordered" evidence="1">
    <location>
        <begin position="21"/>
        <end position="46"/>
    </location>
</feature>
<accession>A0A3L6RXS7</accession>
<sequence>MARTYQTARKRTRGHQVRIALAEPASPTPVPAPVEEAEATEEEPEEVYYFVDGEDGRIMAIDEEGNQFTPPASPVVETSPPPPVVPAPAPAPAPVVAEGSPSNFEDIRRDDDEDNNNDEDNDDQSDETPVMRQLCCVRTSDREPGHLSLVLQGVLQELGNRVRPHYHTHHYIDPALVGVL</sequence>
<proteinExistence type="predicted"/>
<reference evidence="3" key="1">
    <citation type="journal article" date="2019" name="Nat. Commun.">
        <title>The genome of broomcorn millet.</title>
        <authorList>
            <person name="Zou C."/>
            <person name="Miki D."/>
            <person name="Li D."/>
            <person name="Tang Q."/>
            <person name="Xiao L."/>
            <person name="Rajput S."/>
            <person name="Deng P."/>
            <person name="Jia W."/>
            <person name="Huang R."/>
            <person name="Zhang M."/>
            <person name="Sun Y."/>
            <person name="Hu J."/>
            <person name="Fu X."/>
            <person name="Schnable P.S."/>
            <person name="Li F."/>
            <person name="Zhang H."/>
            <person name="Feng B."/>
            <person name="Zhu X."/>
            <person name="Liu R."/>
            <person name="Schnable J.C."/>
            <person name="Zhu J.-K."/>
            <person name="Zhang H."/>
        </authorList>
    </citation>
    <scope>NUCLEOTIDE SEQUENCE [LARGE SCALE GENOMIC DNA]</scope>
</reference>
<feature type="compositionally biased region" description="Acidic residues" evidence="1">
    <location>
        <begin position="35"/>
        <end position="46"/>
    </location>
</feature>
<dbReference type="EMBL" id="PQIB02000006">
    <property type="protein sequence ID" value="RLN11560.1"/>
    <property type="molecule type" value="Genomic_DNA"/>
</dbReference>
<dbReference type="Proteomes" id="UP000275267">
    <property type="component" value="Unassembled WGS sequence"/>
</dbReference>
<feature type="compositionally biased region" description="Acidic residues" evidence="1">
    <location>
        <begin position="111"/>
        <end position="126"/>
    </location>
</feature>
<evidence type="ECO:0000313" key="2">
    <source>
        <dbReference type="EMBL" id="RLN11560.1"/>
    </source>
</evidence>
<dbReference type="AlphaFoldDB" id="A0A3L6RXS7"/>
<name>A0A3L6RXS7_PANMI</name>
<evidence type="ECO:0000313" key="3">
    <source>
        <dbReference type="Proteomes" id="UP000275267"/>
    </source>
</evidence>
<evidence type="ECO:0000256" key="1">
    <source>
        <dbReference type="SAM" id="MobiDB-lite"/>
    </source>
</evidence>
<organism evidence="2 3">
    <name type="scientific">Panicum miliaceum</name>
    <name type="common">Proso millet</name>
    <name type="synonym">Broomcorn millet</name>
    <dbReference type="NCBI Taxonomy" id="4540"/>
    <lineage>
        <taxon>Eukaryota</taxon>
        <taxon>Viridiplantae</taxon>
        <taxon>Streptophyta</taxon>
        <taxon>Embryophyta</taxon>
        <taxon>Tracheophyta</taxon>
        <taxon>Spermatophyta</taxon>
        <taxon>Magnoliopsida</taxon>
        <taxon>Liliopsida</taxon>
        <taxon>Poales</taxon>
        <taxon>Poaceae</taxon>
        <taxon>PACMAD clade</taxon>
        <taxon>Panicoideae</taxon>
        <taxon>Panicodae</taxon>
        <taxon>Paniceae</taxon>
        <taxon>Panicinae</taxon>
        <taxon>Panicum</taxon>
        <taxon>Panicum sect. Panicum</taxon>
    </lineage>
</organism>